<protein>
    <recommendedName>
        <fullName evidence="3">NXPE C-terminal domain-containing protein</fullName>
    </recommendedName>
</protein>
<keyword evidence="2" id="KW-1133">Transmembrane helix</keyword>
<feature type="domain" description="NXPE C-terminal" evidence="3">
    <location>
        <begin position="365"/>
        <end position="590"/>
    </location>
</feature>
<dbReference type="PANTHER" id="PTHR16165">
    <property type="entry name" value="NXPE FAMILY MEMBER"/>
    <property type="match status" value="1"/>
</dbReference>
<name>A0A3B3Y769_9TELE</name>
<evidence type="ECO:0000313" key="4">
    <source>
        <dbReference type="Ensembl" id="ENSPMEP00000023211.1"/>
    </source>
</evidence>
<dbReference type="PANTHER" id="PTHR16165:SF9">
    <property type="entry name" value="NXPE FAMILY MEMBER 3"/>
    <property type="match status" value="1"/>
</dbReference>
<dbReference type="Ensembl" id="ENSPMET00000010753.1">
    <property type="protein sequence ID" value="ENSPMEP00000023211.1"/>
    <property type="gene ID" value="ENSPMEG00000004639.1"/>
</dbReference>
<evidence type="ECO:0000313" key="5">
    <source>
        <dbReference type="Proteomes" id="UP000261480"/>
    </source>
</evidence>
<dbReference type="InterPro" id="IPR057106">
    <property type="entry name" value="NXPE4_C"/>
</dbReference>
<dbReference type="Proteomes" id="UP000261480">
    <property type="component" value="Unplaced"/>
</dbReference>
<accession>A0A3B3Y769</accession>
<dbReference type="InterPro" id="IPR014756">
    <property type="entry name" value="Ig_E-set"/>
</dbReference>
<evidence type="ECO:0000256" key="1">
    <source>
        <dbReference type="ARBA" id="ARBA00005431"/>
    </source>
</evidence>
<proteinExistence type="inferred from homology"/>
<reference evidence="4" key="1">
    <citation type="submission" date="2025-08" db="UniProtKB">
        <authorList>
            <consortium name="Ensembl"/>
        </authorList>
    </citation>
    <scope>IDENTIFICATION</scope>
</reference>
<dbReference type="InterPro" id="IPR026845">
    <property type="entry name" value="NXPH/NXPE"/>
</dbReference>
<keyword evidence="2" id="KW-0472">Membrane</keyword>
<feature type="transmembrane region" description="Helical" evidence="2">
    <location>
        <begin position="34"/>
        <end position="53"/>
    </location>
</feature>
<comment type="similarity">
    <text evidence="1">Belongs to the NXPE family.</text>
</comment>
<organism evidence="4 5">
    <name type="scientific">Poecilia mexicana</name>
    <dbReference type="NCBI Taxonomy" id="48701"/>
    <lineage>
        <taxon>Eukaryota</taxon>
        <taxon>Metazoa</taxon>
        <taxon>Chordata</taxon>
        <taxon>Craniata</taxon>
        <taxon>Vertebrata</taxon>
        <taxon>Euteleostomi</taxon>
        <taxon>Actinopterygii</taxon>
        <taxon>Neopterygii</taxon>
        <taxon>Teleostei</taxon>
        <taxon>Neoteleostei</taxon>
        <taxon>Acanthomorphata</taxon>
        <taxon>Ovalentaria</taxon>
        <taxon>Atherinomorphae</taxon>
        <taxon>Cyprinodontiformes</taxon>
        <taxon>Poeciliidae</taxon>
        <taxon>Poeciliinae</taxon>
        <taxon>Poecilia</taxon>
    </lineage>
</organism>
<evidence type="ECO:0000259" key="3">
    <source>
        <dbReference type="Pfam" id="PF24536"/>
    </source>
</evidence>
<dbReference type="AlphaFoldDB" id="A0A3B3Y769"/>
<dbReference type="SUPFAM" id="SSF81296">
    <property type="entry name" value="E set domains"/>
    <property type="match status" value="1"/>
</dbReference>
<sequence length="604" mass="67200">MTVRTTMETKAKNGIKTPLLNEGRGSKNRCLMKCSFILLFMVLSVVSFMLYYMDFNDQSSFISGGKLCIFRKITNIIPTKMAPVPTTITPLRPTEPASVCSFHSASPENATEVNLLKESIAWPETPSVPPGFSLNDTSDPAHSTFTILPRRGGGSWHVGDQLEVLIKVSDFRGRPRKSGGDLLYARLQNRAVFAGVAGKVFDHRNGSYTAVFSLLWEGDAQVEVSLVHPSEGITVLAKVTQEYPDRAYFLSVFRSGSISETVRCNVCLKGPKEKLCNYTDLHTGEPWFCYKPNKLTCDKRITHVKGGVIFKPKFNKNQLFQSGVNMKVSIPSSGPSSINILPKLKDGANEIVKTKPAGYYYQGAWQALDGTTVRQFNNATARTQCLKGKVVHLYGDSTVRQFFEFLIQTTPDIKKFDLKSPGTAGPYLALDYKNNILLTYRCHGTPILYTPMMAVETRHIATELRTVAGGPNTVIVISVWAHFTSFPIEVYIRRLLNIKRAVVELLTRSPDTLVIIRTSNPKGSVLSEIWTSSDWYALQCYKVVKEIFKGVNVQLLDAWEMCVSHHLPHSLHPQPPIIKNMIDVVLSHTCPLGGKQSGKQSGKQ</sequence>
<keyword evidence="5" id="KW-1185">Reference proteome</keyword>
<reference evidence="4" key="2">
    <citation type="submission" date="2025-09" db="UniProtKB">
        <authorList>
            <consortium name="Ensembl"/>
        </authorList>
    </citation>
    <scope>IDENTIFICATION</scope>
</reference>
<dbReference type="Pfam" id="PF24536">
    <property type="entry name" value="NXPE4_C"/>
    <property type="match status" value="1"/>
</dbReference>
<dbReference type="Pfam" id="PF06312">
    <property type="entry name" value="Neurexophilin"/>
    <property type="match status" value="1"/>
</dbReference>
<evidence type="ECO:0000256" key="2">
    <source>
        <dbReference type="SAM" id="Phobius"/>
    </source>
</evidence>
<dbReference type="GO" id="GO:0007399">
    <property type="term" value="P:nervous system development"/>
    <property type="evidence" value="ECO:0007669"/>
    <property type="project" value="UniProtKB-ARBA"/>
</dbReference>
<keyword evidence="2" id="KW-0812">Transmembrane</keyword>